<sequence length="161" mass="16810">MTTAPAPQAVQDLLRRALLAFDARALHTGGEAGAHTAVFLGDLAADILPAMDAAETKAAREELAEAYRCLSLAGENPLRQSCTERESMVNIAVHALARALLRCDTGRTPSEEEVHELLSGLWTASLLAWAQIFPAHLDGGSPPCACGALGTRPVMAPATGA</sequence>
<name>A0A918L2M1_9ACTN</name>
<dbReference type="Proteomes" id="UP000606194">
    <property type="component" value="Unassembled WGS sequence"/>
</dbReference>
<organism evidence="1 2">
    <name type="scientific">Streptomyces humidus</name>
    <dbReference type="NCBI Taxonomy" id="52259"/>
    <lineage>
        <taxon>Bacteria</taxon>
        <taxon>Bacillati</taxon>
        <taxon>Actinomycetota</taxon>
        <taxon>Actinomycetes</taxon>
        <taxon>Kitasatosporales</taxon>
        <taxon>Streptomycetaceae</taxon>
        <taxon>Streptomyces</taxon>
    </lineage>
</organism>
<proteinExistence type="predicted"/>
<dbReference type="RefSeq" id="WP_190148964.1">
    <property type="nucleotide sequence ID" value="NZ_BMTL01000007.1"/>
</dbReference>
<dbReference type="EMBL" id="BMTL01000007">
    <property type="protein sequence ID" value="GGR81486.1"/>
    <property type="molecule type" value="Genomic_DNA"/>
</dbReference>
<reference evidence="1" key="1">
    <citation type="journal article" date="2014" name="Int. J. Syst. Evol. Microbiol.">
        <title>Complete genome sequence of Corynebacterium casei LMG S-19264T (=DSM 44701T), isolated from a smear-ripened cheese.</title>
        <authorList>
            <consortium name="US DOE Joint Genome Institute (JGI-PGF)"/>
            <person name="Walter F."/>
            <person name="Albersmeier A."/>
            <person name="Kalinowski J."/>
            <person name="Ruckert C."/>
        </authorList>
    </citation>
    <scope>NUCLEOTIDE SEQUENCE</scope>
    <source>
        <strain evidence="1">JCM 4386</strain>
    </source>
</reference>
<keyword evidence="2" id="KW-1185">Reference proteome</keyword>
<reference evidence="1" key="2">
    <citation type="submission" date="2020-09" db="EMBL/GenBank/DDBJ databases">
        <authorList>
            <person name="Sun Q."/>
            <person name="Ohkuma M."/>
        </authorList>
    </citation>
    <scope>NUCLEOTIDE SEQUENCE</scope>
    <source>
        <strain evidence="1">JCM 4386</strain>
    </source>
</reference>
<evidence type="ECO:0000313" key="2">
    <source>
        <dbReference type="Proteomes" id="UP000606194"/>
    </source>
</evidence>
<protein>
    <submittedName>
        <fullName evidence="1">Uncharacterized protein</fullName>
    </submittedName>
</protein>
<comment type="caution">
    <text evidence="1">The sequence shown here is derived from an EMBL/GenBank/DDBJ whole genome shotgun (WGS) entry which is preliminary data.</text>
</comment>
<evidence type="ECO:0000313" key="1">
    <source>
        <dbReference type="EMBL" id="GGR81486.1"/>
    </source>
</evidence>
<accession>A0A918L2M1</accession>
<dbReference type="AlphaFoldDB" id="A0A918L2M1"/>
<gene>
    <name evidence="1" type="ORF">GCM10010269_20840</name>
</gene>